<sequence length="384" mass="41314">MAFFDTSARRTLSFEEYSQGLMDVLAKNGAPKVLLDAMTKVEEAILRDRVYTAPEALCDSVDKTRLFEAFCDLDLLSTSGAPASPRKPWQKVIDYGGFVELSGSAQVQVRHARVGRPEKGTWRLAGMHSGDGSLGWAHTAHRWLALTHWRDWGHGWTLTPRGSPWGLAWMHGGSGRHGRPGCVFPKSMPVINEQACWLDFSEQGSPAIFSICLDPGNVSAKSFVYLLNVALASGLWKNTYLAAIDSVSNKISITANGRNAVPFKLLFGSGPNAENSLAPLLGFTVADTSFGLVQTAGGHVNLASSLFVDFVMENLPSIAAKRVVSRQNGAMQPVTLSAPLVPTIRAKEPLPEKDSGVGKKVVAAAALVGLGSAAYYLFKDPQES</sequence>
<proteinExistence type="predicted"/>
<gene>
    <name evidence="1" type="ORF">KFL_006340070</name>
</gene>
<accession>A0A1Y1IP44</accession>
<dbReference type="EMBL" id="DF237583">
    <property type="protein sequence ID" value="GAQ90387.1"/>
    <property type="molecule type" value="Genomic_DNA"/>
</dbReference>
<protein>
    <recommendedName>
        <fullName evidence="3">EF-hand domain-containing protein</fullName>
    </recommendedName>
</protein>
<name>A0A1Y1IP44_KLENI</name>
<evidence type="ECO:0000313" key="1">
    <source>
        <dbReference type="EMBL" id="GAQ90387.1"/>
    </source>
</evidence>
<evidence type="ECO:0000313" key="2">
    <source>
        <dbReference type="Proteomes" id="UP000054558"/>
    </source>
</evidence>
<organism evidence="1 2">
    <name type="scientific">Klebsormidium nitens</name>
    <name type="common">Green alga</name>
    <name type="synonym">Ulothrix nitens</name>
    <dbReference type="NCBI Taxonomy" id="105231"/>
    <lineage>
        <taxon>Eukaryota</taxon>
        <taxon>Viridiplantae</taxon>
        <taxon>Streptophyta</taxon>
        <taxon>Klebsormidiophyceae</taxon>
        <taxon>Klebsormidiales</taxon>
        <taxon>Klebsormidiaceae</taxon>
        <taxon>Klebsormidium</taxon>
    </lineage>
</organism>
<evidence type="ECO:0008006" key="3">
    <source>
        <dbReference type="Google" id="ProtNLM"/>
    </source>
</evidence>
<keyword evidence="2" id="KW-1185">Reference proteome</keyword>
<reference evidence="1 2" key="1">
    <citation type="journal article" date="2014" name="Nat. Commun.">
        <title>Klebsormidium flaccidum genome reveals primary factors for plant terrestrial adaptation.</title>
        <authorList>
            <person name="Hori K."/>
            <person name="Maruyama F."/>
            <person name="Fujisawa T."/>
            <person name="Togashi T."/>
            <person name="Yamamoto N."/>
            <person name="Seo M."/>
            <person name="Sato S."/>
            <person name="Yamada T."/>
            <person name="Mori H."/>
            <person name="Tajima N."/>
            <person name="Moriyama T."/>
            <person name="Ikeuchi M."/>
            <person name="Watanabe M."/>
            <person name="Wada H."/>
            <person name="Kobayashi K."/>
            <person name="Saito M."/>
            <person name="Masuda T."/>
            <person name="Sasaki-Sekimoto Y."/>
            <person name="Mashiguchi K."/>
            <person name="Awai K."/>
            <person name="Shimojima M."/>
            <person name="Masuda S."/>
            <person name="Iwai M."/>
            <person name="Nobusawa T."/>
            <person name="Narise T."/>
            <person name="Kondo S."/>
            <person name="Saito H."/>
            <person name="Sato R."/>
            <person name="Murakawa M."/>
            <person name="Ihara Y."/>
            <person name="Oshima-Yamada Y."/>
            <person name="Ohtaka K."/>
            <person name="Satoh M."/>
            <person name="Sonobe K."/>
            <person name="Ishii M."/>
            <person name="Ohtani R."/>
            <person name="Kanamori-Sato M."/>
            <person name="Honoki R."/>
            <person name="Miyazaki D."/>
            <person name="Mochizuki H."/>
            <person name="Umetsu J."/>
            <person name="Higashi K."/>
            <person name="Shibata D."/>
            <person name="Kamiya Y."/>
            <person name="Sato N."/>
            <person name="Nakamura Y."/>
            <person name="Tabata S."/>
            <person name="Ida S."/>
            <person name="Kurokawa K."/>
            <person name="Ohta H."/>
        </authorList>
    </citation>
    <scope>NUCLEOTIDE SEQUENCE [LARGE SCALE GENOMIC DNA]</scope>
    <source>
        <strain evidence="1 2">NIES-2285</strain>
    </source>
</reference>
<dbReference type="AlphaFoldDB" id="A0A1Y1IP44"/>
<dbReference type="Proteomes" id="UP000054558">
    <property type="component" value="Unassembled WGS sequence"/>
</dbReference>